<evidence type="ECO:0000313" key="4">
    <source>
        <dbReference type="Proteomes" id="UP000596660"/>
    </source>
</evidence>
<dbReference type="InterPro" id="IPR045274">
    <property type="entry name" value="WAK-like"/>
</dbReference>
<dbReference type="GO" id="GO:0005886">
    <property type="term" value="C:plasma membrane"/>
    <property type="evidence" value="ECO:0007669"/>
    <property type="project" value="TreeGrafter"/>
</dbReference>
<dbReference type="Proteomes" id="UP000596660">
    <property type="component" value="Unplaced"/>
</dbReference>
<dbReference type="Gene3D" id="1.10.510.10">
    <property type="entry name" value="Transferase(Phosphotransferase) domain 1"/>
    <property type="match status" value="1"/>
</dbReference>
<dbReference type="AlphaFoldDB" id="A0A803L9B3"/>
<proteinExistence type="predicted"/>
<dbReference type="PANTHER" id="PTHR27005">
    <property type="entry name" value="WALL-ASSOCIATED RECEPTOR KINASE-LIKE 21"/>
    <property type="match status" value="1"/>
</dbReference>
<dbReference type="GO" id="GO:0004674">
    <property type="term" value="F:protein serine/threonine kinase activity"/>
    <property type="evidence" value="ECO:0007669"/>
    <property type="project" value="TreeGrafter"/>
</dbReference>
<keyword evidence="4" id="KW-1185">Reference proteome</keyword>
<dbReference type="Gramene" id="AUR62008452-RA">
    <property type="protein sequence ID" value="AUR62008452-RA:cds"/>
    <property type="gene ID" value="AUR62008452"/>
</dbReference>
<reference evidence="3" key="2">
    <citation type="submission" date="2021-03" db="UniProtKB">
        <authorList>
            <consortium name="EnsemblPlants"/>
        </authorList>
    </citation>
    <scope>IDENTIFICATION</scope>
</reference>
<dbReference type="EnsemblPlants" id="AUR62008452-RA">
    <property type="protein sequence ID" value="AUR62008452-RA:cds"/>
    <property type="gene ID" value="AUR62008452"/>
</dbReference>
<protein>
    <submittedName>
        <fullName evidence="3">Uncharacterized protein</fullName>
    </submittedName>
</protein>
<dbReference type="GO" id="GO:0007166">
    <property type="term" value="P:cell surface receptor signaling pathway"/>
    <property type="evidence" value="ECO:0007669"/>
    <property type="project" value="InterPro"/>
</dbReference>
<reference evidence="3" key="1">
    <citation type="journal article" date="2017" name="Nature">
        <title>The genome of Chenopodium quinoa.</title>
        <authorList>
            <person name="Jarvis D.E."/>
            <person name="Ho Y.S."/>
            <person name="Lightfoot D.J."/>
            <person name="Schmoeckel S.M."/>
            <person name="Li B."/>
            <person name="Borm T.J.A."/>
            <person name="Ohyanagi H."/>
            <person name="Mineta K."/>
            <person name="Michell C.T."/>
            <person name="Saber N."/>
            <person name="Kharbatia N.M."/>
            <person name="Rupper R.R."/>
            <person name="Sharp A.R."/>
            <person name="Dally N."/>
            <person name="Boughton B.A."/>
            <person name="Woo Y.H."/>
            <person name="Gao G."/>
            <person name="Schijlen E.G.W.M."/>
            <person name="Guo X."/>
            <person name="Momin A.A."/>
            <person name="Negrao S."/>
            <person name="Al-Babili S."/>
            <person name="Gehring C."/>
            <person name="Roessner U."/>
            <person name="Jung C."/>
            <person name="Murphy K."/>
            <person name="Arold S.T."/>
            <person name="Gojobori T."/>
            <person name="van der Linden C.G."/>
            <person name="van Loo E.N."/>
            <person name="Jellen E.N."/>
            <person name="Maughan P.J."/>
            <person name="Tester M."/>
        </authorList>
    </citation>
    <scope>NUCLEOTIDE SEQUENCE [LARGE SCALE GENOMIC DNA]</scope>
    <source>
        <strain evidence="3">cv. PI 614886</strain>
    </source>
</reference>
<organism evidence="3 4">
    <name type="scientific">Chenopodium quinoa</name>
    <name type="common">Quinoa</name>
    <dbReference type="NCBI Taxonomy" id="63459"/>
    <lineage>
        <taxon>Eukaryota</taxon>
        <taxon>Viridiplantae</taxon>
        <taxon>Streptophyta</taxon>
        <taxon>Embryophyta</taxon>
        <taxon>Tracheophyta</taxon>
        <taxon>Spermatophyta</taxon>
        <taxon>Magnoliopsida</taxon>
        <taxon>eudicotyledons</taxon>
        <taxon>Gunneridae</taxon>
        <taxon>Pentapetalae</taxon>
        <taxon>Caryophyllales</taxon>
        <taxon>Chenopodiaceae</taxon>
        <taxon>Chenopodioideae</taxon>
        <taxon>Atripliceae</taxon>
        <taxon>Chenopodium</taxon>
    </lineage>
</organism>
<dbReference type="PANTHER" id="PTHR27005:SF521">
    <property type="entry name" value="WALL-ASSOCIATED RECEPTOR KINASE-LIKE 6"/>
    <property type="match status" value="1"/>
</dbReference>
<keyword evidence="2" id="KW-0067">ATP-binding</keyword>
<name>A0A803L9B3_CHEQI</name>
<sequence length="128" mass="14163">MENSRLFDLLDPRILDEEKGEEFVAVAKLARQCLNMNGKERPSMKEIAIVLDEIRSSHVPCSTEPNSMVGKEVMMEMSDNKHGSSTKISFFPGVGTGASSAVIDMSIQYGEDADVKVKDFDIDTDDDE</sequence>
<accession>A0A803L9B3</accession>
<keyword evidence="1" id="KW-0547">Nucleotide-binding</keyword>
<evidence type="ECO:0000256" key="1">
    <source>
        <dbReference type="ARBA" id="ARBA00022741"/>
    </source>
</evidence>
<evidence type="ECO:0000256" key="2">
    <source>
        <dbReference type="ARBA" id="ARBA00022840"/>
    </source>
</evidence>
<dbReference type="GO" id="GO:0005524">
    <property type="term" value="F:ATP binding"/>
    <property type="evidence" value="ECO:0007669"/>
    <property type="project" value="UniProtKB-KW"/>
</dbReference>
<evidence type="ECO:0000313" key="3">
    <source>
        <dbReference type="EnsemblPlants" id="AUR62008452-RA:cds"/>
    </source>
</evidence>